<dbReference type="KEGG" id="vg:77951811"/>
<dbReference type="RefSeq" id="YP_010675484.1">
    <property type="nucleotide sequence ID" value="NC_071004.1"/>
</dbReference>
<dbReference type="InterPro" id="IPR055664">
    <property type="entry name" value="DUF7240"/>
</dbReference>
<gene>
    <name evidence="1" type="primary">55</name>
    <name evidence="1" type="ORF">SEA_CLAWZ_55</name>
</gene>
<reference evidence="1" key="1">
    <citation type="submission" date="2020-05" db="EMBL/GenBank/DDBJ databases">
        <authorList>
            <person name="Conneilly E.M."/>
            <person name="Corace M.L."/>
            <person name="Daly D."/>
            <person name="Dejene M.A."/>
            <person name="Deng Y."/>
            <person name="Kelly J.M."/>
            <person name="Masiello C.S."/>
            <person name="McDonough D."/>
            <person name="Musser E."/>
            <person name="Pecorale A.L."/>
            <person name="Ray R.F."/>
            <person name="Regan I.M."/>
            <person name="Shedd N.A."/>
            <person name="Tatone J.R."/>
            <person name="Tocci C.W."/>
            <person name="Zarate C.M."/>
            <person name="Whitefleet-Smith J.L."/>
            <person name="Garlena R.A."/>
            <person name="Russell D.A."/>
            <person name="Pope W.H."/>
            <person name="Jacobs-Sera D."/>
            <person name="Hatfull G.F."/>
        </authorList>
    </citation>
    <scope>NUCLEOTIDE SEQUENCE</scope>
</reference>
<evidence type="ECO:0000313" key="1">
    <source>
        <dbReference type="EMBL" id="QKY79967.1"/>
    </source>
</evidence>
<dbReference type="Proteomes" id="UP000821895">
    <property type="component" value="Segment"/>
</dbReference>
<accession>A0AAE7F9N1</accession>
<name>A0AAE7F9N1_9CAUD</name>
<dbReference type="EMBL" id="MT498058">
    <property type="protein sequence ID" value="QKY79967.1"/>
    <property type="molecule type" value="Genomic_DNA"/>
</dbReference>
<proteinExistence type="predicted"/>
<dbReference type="GeneID" id="77951811"/>
<protein>
    <submittedName>
        <fullName evidence="1">Uncharacterized protein</fullName>
    </submittedName>
</protein>
<sequence length="73" mass="8420">MKGIPDPLRQLPTLYALIDVAEAMILEGMDKQEDQERYWLRTYTPPPGYSATGELPRGWSREDEMAAFDQLMD</sequence>
<dbReference type="Pfam" id="PF23888">
    <property type="entry name" value="DUF7240"/>
    <property type="match status" value="1"/>
</dbReference>
<keyword evidence="2" id="KW-1185">Reference proteome</keyword>
<organism evidence="1 2">
    <name type="scientific">Gordonia phage Clawz</name>
    <dbReference type="NCBI Taxonomy" id="2743910"/>
    <lineage>
        <taxon>Viruses</taxon>
        <taxon>Duplodnaviria</taxon>
        <taxon>Heunggongvirae</taxon>
        <taxon>Uroviricota</taxon>
        <taxon>Caudoviricetes</taxon>
        <taxon>Clawzvirus</taxon>
        <taxon>Clawzvirus clawz</taxon>
    </lineage>
</organism>
<evidence type="ECO:0000313" key="2">
    <source>
        <dbReference type="Proteomes" id="UP000821895"/>
    </source>
</evidence>